<dbReference type="InterPro" id="IPR005148">
    <property type="entry name" value="Arg-tRNA-synth_N"/>
</dbReference>
<dbReference type="GeneID" id="69967543"/>
<dbReference type="GO" id="GO:0005737">
    <property type="term" value="C:cytoplasm"/>
    <property type="evidence" value="ECO:0007669"/>
    <property type="project" value="UniProtKB-SubCell"/>
</dbReference>
<dbReference type="InterPro" id="IPR036695">
    <property type="entry name" value="Arg-tRNA-synth_N_sf"/>
</dbReference>
<comment type="subunit">
    <text evidence="3 11">Monomer.</text>
</comment>
<dbReference type="Gene3D" id="3.40.50.620">
    <property type="entry name" value="HUPs"/>
    <property type="match status" value="1"/>
</dbReference>
<evidence type="ECO:0000313" key="15">
    <source>
        <dbReference type="EMBL" id="ALL63266.1"/>
    </source>
</evidence>
<accession>A0A0P0R4R9</accession>
<dbReference type="KEGG" id="bcai:K788_0004133"/>
<comment type="catalytic activity">
    <reaction evidence="10 11">
        <text>tRNA(Arg) + L-arginine + ATP = L-arginyl-tRNA(Arg) + AMP + diphosphate</text>
        <dbReference type="Rhea" id="RHEA:20301"/>
        <dbReference type="Rhea" id="RHEA-COMP:9658"/>
        <dbReference type="Rhea" id="RHEA-COMP:9673"/>
        <dbReference type="ChEBI" id="CHEBI:30616"/>
        <dbReference type="ChEBI" id="CHEBI:32682"/>
        <dbReference type="ChEBI" id="CHEBI:33019"/>
        <dbReference type="ChEBI" id="CHEBI:78442"/>
        <dbReference type="ChEBI" id="CHEBI:78513"/>
        <dbReference type="ChEBI" id="CHEBI:456215"/>
        <dbReference type="EC" id="6.1.1.19"/>
    </reaction>
</comment>
<feature type="domain" description="DALR anticodon binding" evidence="13">
    <location>
        <begin position="473"/>
        <end position="594"/>
    </location>
</feature>
<evidence type="ECO:0000256" key="7">
    <source>
        <dbReference type="ARBA" id="ARBA00022840"/>
    </source>
</evidence>
<dbReference type="FunFam" id="1.10.730.10:FF:000008">
    <property type="entry name" value="Arginine--tRNA ligase"/>
    <property type="match status" value="1"/>
</dbReference>
<dbReference type="FunFam" id="3.40.50.620:FF:000062">
    <property type="entry name" value="Arginine--tRNA ligase"/>
    <property type="match status" value="1"/>
</dbReference>
<dbReference type="SMART" id="SM00836">
    <property type="entry name" value="DALR_1"/>
    <property type="match status" value="1"/>
</dbReference>
<dbReference type="SUPFAM" id="SSF52374">
    <property type="entry name" value="Nucleotidylyl transferase"/>
    <property type="match status" value="1"/>
</dbReference>
<evidence type="ECO:0000256" key="4">
    <source>
        <dbReference type="ARBA" id="ARBA00022490"/>
    </source>
</evidence>
<feature type="domain" description="Arginyl tRNA synthetase N-terminal" evidence="14">
    <location>
        <begin position="7"/>
        <end position="102"/>
    </location>
</feature>
<dbReference type="SMART" id="SM01016">
    <property type="entry name" value="Arg_tRNA_synt_N"/>
    <property type="match status" value="1"/>
</dbReference>
<keyword evidence="9 11" id="KW-0030">Aminoacyl-tRNA synthetase</keyword>
<dbReference type="InterPro" id="IPR008909">
    <property type="entry name" value="DALR_anticod-bd"/>
</dbReference>
<evidence type="ECO:0000256" key="1">
    <source>
        <dbReference type="ARBA" id="ARBA00004496"/>
    </source>
</evidence>
<comment type="subcellular location">
    <subcellularLocation>
        <location evidence="1 11">Cytoplasm</location>
    </subcellularLocation>
</comment>
<evidence type="ECO:0000259" key="14">
    <source>
        <dbReference type="SMART" id="SM01016"/>
    </source>
</evidence>
<dbReference type="Gene3D" id="3.30.1360.70">
    <property type="entry name" value="Arginyl tRNA synthetase N-terminal domain"/>
    <property type="match status" value="1"/>
</dbReference>
<dbReference type="PRINTS" id="PR01038">
    <property type="entry name" value="TRNASYNTHARG"/>
</dbReference>
<dbReference type="SUPFAM" id="SSF55190">
    <property type="entry name" value="Arginyl-tRNA synthetase (ArgRS), N-terminal 'additional' domain"/>
    <property type="match status" value="1"/>
</dbReference>
<dbReference type="CDD" id="cd00671">
    <property type="entry name" value="ArgRS_core"/>
    <property type="match status" value="1"/>
</dbReference>
<evidence type="ECO:0000313" key="16">
    <source>
        <dbReference type="Proteomes" id="UP000019146"/>
    </source>
</evidence>
<evidence type="ECO:0000256" key="11">
    <source>
        <dbReference type="HAMAP-Rule" id="MF_00123"/>
    </source>
</evidence>
<protein>
    <recommendedName>
        <fullName evidence="11">Arginine--tRNA ligase</fullName>
        <ecNumber evidence="11">6.1.1.19</ecNumber>
    </recommendedName>
    <alternativeName>
        <fullName evidence="11">Arginyl-tRNA synthetase</fullName>
        <shortName evidence="11">ArgRS</shortName>
    </alternativeName>
</protein>
<reference evidence="15 16" key="1">
    <citation type="journal article" date="2014" name="Genome Announc.">
        <title>Draft Genome Sequence of the Haloacid-Degrading Burkholderia caribensis Strain MBA4.</title>
        <authorList>
            <person name="Pan Y."/>
            <person name="Kong K.F."/>
            <person name="Tsang J.S."/>
        </authorList>
    </citation>
    <scope>NUCLEOTIDE SEQUENCE [LARGE SCALE GENOMIC DNA]</scope>
    <source>
        <strain evidence="15 16">MBA4</strain>
    </source>
</reference>
<dbReference type="InterPro" id="IPR035684">
    <property type="entry name" value="ArgRS_core"/>
</dbReference>
<evidence type="ECO:0000256" key="6">
    <source>
        <dbReference type="ARBA" id="ARBA00022741"/>
    </source>
</evidence>
<evidence type="ECO:0000256" key="12">
    <source>
        <dbReference type="RuleBase" id="RU363038"/>
    </source>
</evidence>
<dbReference type="GO" id="GO:0005524">
    <property type="term" value="F:ATP binding"/>
    <property type="evidence" value="ECO:0007669"/>
    <property type="project" value="UniProtKB-UniRule"/>
</dbReference>
<evidence type="ECO:0000256" key="9">
    <source>
        <dbReference type="ARBA" id="ARBA00023146"/>
    </source>
</evidence>
<evidence type="ECO:0000259" key="13">
    <source>
        <dbReference type="SMART" id="SM00836"/>
    </source>
</evidence>
<proteinExistence type="inferred from homology"/>
<dbReference type="EC" id="6.1.1.19" evidence="11"/>
<dbReference type="Gene3D" id="1.10.730.10">
    <property type="entry name" value="Isoleucyl-tRNA Synthetase, Domain 1"/>
    <property type="match status" value="1"/>
</dbReference>
<dbReference type="GO" id="GO:0006420">
    <property type="term" value="P:arginyl-tRNA aminoacylation"/>
    <property type="evidence" value="ECO:0007669"/>
    <property type="project" value="UniProtKB-UniRule"/>
</dbReference>
<dbReference type="PANTHER" id="PTHR11956:SF5">
    <property type="entry name" value="ARGININE--TRNA LIGASE, CYTOPLASMIC"/>
    <property type="match status" value="1"/>
</dbReference>
<dbReference type="RefSeq" id="WP_035986932.1">
    <property type="nucleotide sequence ID" value="NZ_CP012746.1"/>
</dbReference>
<dbReference type="SUPFAM" id="SSF47323">
    <property type="entry name" value="Anticodon-binding domain of a subclass of class I aminoacyl-tRNA synthetases"/>
    <property type="match status" value="1"/>
</dbReference>
<keyword evidence="5 11" id="KW-0436">Ligase</keyword>
<keyword evidence="7 11" id="KW-0067">ATP-binding</keyword>
<keyword evidence="8 11" id="KW-0648">Protein biosynthesis</keyword>
<sequence>MLPAHKHTLETLLTDVVKQVAQATQGESEAAFIAPAITLERPKVAAHGDVACNVAMQLAKPLRANPRQLAQQIVDALLAHPLGKGLVDSAEVAGPGFINLRLSAASKQAVIAAVFEQRETFGRSQRDAGKRVLVEFVSANPTGPLHVGHGRQAALGDATSNVLASQGYDVHREFYYNDAGVQIGNLAISTQARARGLKPGDTGWPEAAYNGEYIADIARDYLNGETVSASDGEPVKGAGDVEDLDAIRRFAVAYLRHEQDMDLQAFGVKFDQYYLESSLYKEGRVEKTVNELIAAGKTYEQEGALWLRTTDDGDDKDRVMRKSDGTYTYFVPDVAYHETKWERGFTKVINIQGSDHHGTIARVRAGLQGLGIGIPKGYPDYVLHKMVTVMRDGQEVKISKRAGSYVTVRDLIEWSGGALPGQEASPDLLDEETIRRGRDAVRFFLISRKADTEFVFDVDLALKQNDENPVYYVQYAHARICSVINEWKSRYGADEAVLPSVSLAPLDSERAMALLQKLAEYPDMLTHAADELAPHAVAFYLRDLAGEFHSFYNAERVLVDDEAPRNARIALLAATRQVLANGLAVIGVSAPAKM</sequence>
<dbReference type="AlphaFoldDB" id="A0A0P0R4R9"/>
<dbReference type="InterPro" id="IPR001278">
    <property type="entry name" value="Arg-tRNA-ligase"/>
</dbReference>
<dbReference type="EMBL" id="CP012746">
    <property type="protein sequence ID" value="ALL63266.1"/>
    <property type="molecule type" value="Genomic_DNA"/>
</dbReference>
<dbReference type="HAMAP" id="MF_00123">
    <property type="entry name" value="Arg_tRNA_synth"/>
    <property type="match status" value="1"/>
</dbReference>
<evidence type="ECO:0000256" key="10">
    <source>
        <dbReference type="ARBA" id="ARBA00049339"/>
    </source>
</evidence>
<evidence type="ECO:0000256" key="3">
    <source>
        <dbReference type="ARBA" id="ARBA00011245"/>
    </source>
</evidence>
<dbReference type="Pfam" id="PF03485">
    <property type="entry name" value="Arg_tRNA_synt_N"/>
    <property type="match status" value="1"/>
</dbReference>
<keyword evidence="6 11" id="KW-0547">Nucleotide-binding</keyword>
<dbReference type="NCBIfam" id="TIGR00456">
    <property type="entry name" value="argS"/>
    <property type="match status" value="1"/>
</dbReference>
<evidence type="ECO:0000256" key="2">
    <source>
        <dbReference type="ARBA" id="ARBA00005594"/>
    </source>
</evidence>
<dbReference type="Pfam" id="PF00750">
    <property type="entry name" value="tRNA-synt_1d"/>
    <property type="match status" value="1"/>
</dbReference>
<dbReference type="PROSITE" id="PS00178">
    <property type="entry name" value="AA_TRNA_LIGASE_I"/>
    <property type="match status" value="1"/>
</dbReference>
<evidence type="ECO:0000256" key="8">
    <source>
        <dbReference type="ARBA" id="ARBA00022917"/>
    </source>
</evidence>
<keyword evidence="4 11" id="KW-0963">Cytoplasm</keyword>
<dbReference type="Proteomes" id="UP000019146">
    <property type="component" value="Chromosome 1"/>
</dbReference>
<dbReference type="InterPro" id="IPR014729">
    <property type="entry name" value="Rossmann-like_a/b/a_fold"/>
</dbReference>
<dbReference type="PANTHER" id="PTHR11956">
    <property type="entry name" value="ARGINYL-TRNA SYNTHETASE"/>
    <property type="match status" value="1"/>
</dbReference>
<dbReference type="GO" id="GO:0004814">
    <property type="term" value="F:arginine-tRNA ligase activity"/>
    <property type="evidence" value="ECO:0007669"/>
    <property type="project" value="UniProtKB-UniRule"/>
</dbReference>
<gene>
    <name evidence="11" type="primary">argS</name>
    <name evidence="15" type="ORF">K788_0004133</name>
</gene>
<feature type="short sequence motif" description="'HIGH' region" evidence="11">
    <location>
        <begin position="139"/>
        <end position="149"/>
    </location>
</feature>
<dbReference type="InterPro" id="IPR001412">
    <property type="entry name" value="aa-tRNA-synth_I_CS"/>
</dbReference>
<evidence type="ECO:0000256" key="5">
    <source>
        <dbReference type="ARBA" id="ARBA00022598"/>
    </source>
</evidence>
<comment type="similarity">
    <text evidence="2 11 12">Belongs to the class-I aminoacyl-tRNA synthetase family.</text>
</comment>
<dbReference type="Pfam" id="PF05746">
    <property type="entry name" value="DALR_1"/>
    <property type="match status" value="1"/>
</dbReference>
<organism evidence="15 16">
    <name type="scientific">Paraburkholderia caribensis MBA4</name>
    <dbReference type="NCBI Taxonomy" id="1323664"/>
    <lineage>
        <taxon>Bacteria</taxon>
        <taxon>Pseudomonadati</taxon>
        <taxon>Pseudomonadota</taxon>
        <taxon>Betaproteobacteria</taxon>
        <taxon>Burkholderiales</taxon>
        <taxon>Burkholderiaceae</taxon>
        <taxon>Paraburkholderia</taxon>
    </lineage>
</organism>
<name>A0A0P0R4R9_9BURK</name>
<dbReference type="CDD" id="cd07956">
    <property type="entry name" value="Anticodon_Ia_Arg"/>
    <property type="match status" value="1"/>
</dbReference>
<dbReference type="InterPro" id="IPR009080">
    <property type="entry name" value="tRNAsynth_Ia_anticodon-bd"/>
</dbReference>